<dbReference type="InterPro" id="IPR001810">
    <property type="entry name" value="F-box_dom"/>
</dbReference>
<dbReference type="AlphaFoldDB" id="M2R590"/>
<dbReference type="SUPFAM" id="SSF81383">
    <property type="entry name" value="F-box domain"/>
    <property type="match status" value="1"/>
</dbReference>
<proteinExistence type="predicted"/>
<dbReference type="InterPro" id="IPR036047">
    <property type="entry name" value="F-box-like_dom_sf"/>
</dbReference>
<reference evidence="2 3" key="1">
    <citation type="journal article" date="2012" name="Proc. Natl. Acad. Sci. U.S.A.">
        <title>Comparative genomics of Ceriporiopsis subvermispora and Phanerochaete chrysosporium provide insight into selective ligninolysis.</title>
        <authorList>
            <person name="Fernandez-Fueyo E."/>
            <person name="Ruiz-Duenas F.J."/>
            <person name="Ferreira P."/>
            <person name="Floudas D."/>
            <person name="Hibbett D.S."/>
            <person name="Canessa P."/>
            <person name="Larrondo L.F."/>
            <person name="James T.Y."/>
            <person name="Seelenfreund D."/>
            <person name="Lobos S."/>
            <person name="Polanco R."/>
            <person name="Tello M."/>
            <person name="Honda Y."/>
            <person name="Watanabe T."/>
            <person name="Watanabe T."/>
            <person name="Ryu J.S."/>
            <person name="Kubicek C.P."/>
            <person name="Schmoll M."/>
            <person name="Gaskell J."/>
            <person name="Hammel K.E."/>
            <person name="St John F.J."/>
            <person name="Vanden Wymelenberg A."/>
            <person name="Sabat G."/>
            <person name="Splinter BonDurant S."/>
            <person name="Syed K."/>
            <person name="Yadav J.S."/>
            <person name="Doddapaneni H."/>
            <person name="Subramanian V."/>
            <person name="Lavin J.L."/>
            <person name="Oguiza J.A."/>
            <person name="Perez G."/>
            <person name="Pisabarro A.G."/>
            <person name="Ramirez L."/>
            <person name="Santoyo F."/>
            <person name="Master E."/>
            <person name="Coutinho P.M."/>
            <person name="Henrissat B."/>
            <person name="Lombard V."/>
            <person name="Magnuson J.K."/>
            <person name="Kuees U."/>
            <person name="Hori C."/>
            <person name="Igarashi K."/>
            <person name="Samejima M."/>
            <person name="Held B.W."/>
            <person name="Barry K.W."/>
            <person name="LaButti K.M."/>
            <person name="Lapidus A."/>
            <person name="Lindquist E.A."/>
            <person name="Lucas S.M."/>
            <person name="Riley R."/>
            <person name="Salamov A.A."/>
            <person name="Hoffmeister D."/>
            <person name="Schwenk D."/>
            <person name="Hadar Y."/>
            <person name="Yarden O."/>
            <person name="de Vries R.P."/>
            <person name="Wiebenga A."/>
            <person name="Stenlid J."/>
            <person name="Eastwood D."/>
            <person name="Grigoriev I.V."/>
            <person name="Berka R.M."/>
            <person name="Blanchette R.A."/>
            <person name="Kersten P."/>
            <person name="Martinez A.T."/>
            <person name="Vicuna R."/>
            <person name="Cullen D."/>
        </authorList>
    </citation>
    <scope>NUCLEOTIDE SEQUENCE [LARGE SCALE GENOMIC DNA]</scope>
    <source>
        <strain evidence="2 3">B</strain>
    </source>
</reference>
<dbReference type="SMART" id="SM00256">
    <property type="entry name" value="FBOX"/>
    <property type="match status" value="1"/>
</dbReference>
<organism evidence="2 3">
    <name type="scientific">Ceriporiopsis subvermispora (strain B)</name>
    <name type="common">White-rot fungus</name>
    <name type="synonym">Gelatoporia subvermispora</name>
    <dbReference type="NCBI Taxonomy" id="914234"/>
    <lineage>
        <taxon>Eukaryota</taxon>
        <taxon>Fungi</taxon>
        <taxon>Dikarya</taxon>
        <taxon>Basidiomycota</taxon>
        <taxon>Agaricomycotina</taxon>
        <taxon>Agaricomycetes</taxon>
        <taxon>Polyporales</taxon>
        <taxon>Gelatoporiaceae</taxon>
        <taxon>Gelatoporia</taxon>
    </lineage>
</organism>
<keyword evidence="3" id="KW-1185">Reference proteome</keyword>
<name>M2R590_CERS8</name>
<dbReference type="EMBL" id="KB445804">
    <property type="protein sequence ID" value="EMD34071.1"/>
    <property type="molecule type" value="Genomic_DNA"/>
</dbReference>
<dbReference type="OrthoDB" id="424465at2759"/>
<dbReference type="Proteomes" id="UP000016930">
    <property type="component" value="Unassembled WGS sequence"/>
</dbReference>
<dbReference type="Gene3D" id="1.20.1280.50">
    <property type="match status" value="1"/>
</dbReference>
<feature type="domain" description="F-box" evidence="1">
    <location>
        <begin position="1"/>
        <end position="46"/>
    </location>
</feature>
<dbReference type="HOGENOM" id="CLU_028039_0_0_1"/>
<dbReference type="Pfam" id="PF12937">
    <property type="entry name" value="F-box-like"/>
    <property type="match status" value="1"/>
</dbReference>
<gene>
    <name evidence="2" type="ORF">CERSUDRAFT_117584</name>
</gene>
<dbReference type="PROSITE" id="PS50181">
    <property type="entry name" value="FBOX"/>
    <property type="match status" value="1"/>
</dbReference>
<evidence type="ECO:0000313" key="3">
    <source>
        <dbReference type="Proteomes" id="UP000016930"/>
    </source>
</evidence>
<evidence type="ECO:0000259" key="1">
    <source>
        <dbReference type="PROSITE" id="PS50181"/>
    </source>
</evidence>
<accession>M2R590</accession>
<dbReference type="STRING" id="914234.M2R590"/>
<evidence type="ECO:0000313" key="2">
    <source>
        <dbReference type="EMBL" id="EMD34071.1"/>
    </source>
</evidence>
<protein>
    <recommendedName>
        <fullName evidence="1">F-box domain-containing protein</fullName>
    </recommendedName>
</protein>
<sequence length="489" mass="54315">MKLIDLPEDVLLEIASYLSVKDVLLLKQTCRVLHAFGSSDYLWHGLIAGFDLPLDVLQNAAATELSSDDLQRSAIKALRLDANWRKSSPRIRRTLALINGTSGSYVDDMHILPGGRWLLTSQRLRQREGRWTSLMTLWSLQDLDNTYRIAQVEITGAQRTPAAIALQETGNRILLAVGVHSDADSIEVHDISVNEQINPLYVMHTVPSVTLQIPRYCGSVVRHVLQELSISDNVIAATAVSLELESDDRPLQILLAHAKTGVSAWVHPRYSKPFSFLWVRLRDGYIFLIGRLGAAIVLRIYRLPDNMWQGKILADAIDGKGTPEDDFIDLGNPIAEFLSSTPAGMHDVATVSTAGPTGLALMIFHSFNGMERATGHIMRFRLSRSSDTIRMLGTQMQSLQLQQEVSAELADIGATGRRAVWLEHNWETQQKRLMRFEAQDGCDAIGILLPSNPGLPFAPHACHSIAFDEVTGRLCLGFYNGDLYVLDFV</sequence>